<dbReference type="PANTHER" id="PTHR23021:SF11">
    <property type="entry name" value="SERPENTINE RECEPTOR, CLASS T"/>
    <property type="match status" value="1"/>
</dbReference>
<protein>
    <submittedName>
        <fullName evidence="2">Serpentine type 7TM GPCR chemoreceptor srt domain-containing protein</fullName>
    </submittedName>
</protein>
<dbReference type="EMBL" id="JAKKPZ010000046">
    <property type="protein sequence ID" value="KAI1706698.1"/>
    <property type="molecule type" value="Genomic_DNA"/>
</dbReference>
<keyword evidence="1" id="KW-0812">Transmembrane</keyword>
<dbReference type="PANTHER" id="PTHR23021">
    <property type="entry name" value="SERPENTINE RECEPTOR, CLASS T"/>
    <property type="match status" value="1"/>
</dbReference>
<sequence>MNFTTVERRYKNTLARSRNMFLRRHSIVFSRIRETGYTFTHKPNFDSVLLRRTHILLEIGPSATPLDGSDRECMRLRHNKTTQYLMSLSTLIFRPEEFNLYYNCSTYDVDDIPVEERKHFFEGLSFIVLGIVLEVCYIPCLYAMCSARMRRHACYRLMFYMGIVEVLGIANNSFCGAWMLIEGAVFCTRPKLLYAICTFGIAIWVMESMVAIILSLNRCLTIYDLDLANRFFNGWRWTAFWLSIPTMAGFLFVWNTPPLIFNSISASAFFNPHIHYLPDHSYYHRPLHILYNCIVVAAMISIYVLFGILFRQKFRSVSIRQSKREISTFFQVLITCILAVITAIGYLIQQTFPDFQPLIMTSTYGYVLYQGSPAIIYLCMNPSIRNVILNGYNKIGGTSFYSHQTKQQARQQSNVATISRK</sequence>
<evidence type="ECO:0000313" key="3">
    <source>
        <dbReference type="Proteomes" id="UP001201812"/>
    </source>
</evidence>
<feature type="transmembrane region" description="Helical" evidence="1">
    <location>
        <begin position="193"/>
        <end position="216"/>
    </location>
</feature>
<organism evidence="2 3">
    <name type="scientific">Ditylenchus destructor</name>
    <dbReference type="NCBI Taxonomy" id="166010"/>
    <lineage>
        <taxon>Eukaryota</taxon>
        <taxon>Metazoa</taxon>
        <taxon>Ecdysozoa</taxon>
        <taxon>Nematoda</taxon>
        <taxon>Chromadorea</taxon>
        <taxon>Rhabditida</taxon>
        <taxon>Tylenchina</taxon>
        <taxon>Tylenchomorpha</taxon>
        <taxon>Sphaerularioidea</taxon>
        <taxon>Anguinidae</taxon>
        <taxon>Anguininae</taxon>
        <taxon>Ditylenchus</taxon>
    </lineage>
</organism>
<feature type="transmembrane region" description="Helical" evidence="1">
    <location>
        <begin position="123"/>
        <end position="145"/>
    </location>
</feature>
<name>A0AAD4MZX7_9BILA</name>
<feature type="transmembrane region" description="Helical" evidence="1">
    <location>
        <begin position="329"/>
        <end position="348"/>
    </location>
</feature>
<evidence type="ECO:0000313" key="2">
    <source>
        <dbReference type="EMBL" id="KAI1706698.1"/>
    </source>
</evidence>
<dbReference type="Pfam" id="PF10321">
    <property type="entry name" value="7TM_GPCR_Srt"/>
    <property type="match status" value="1"/>
</dbReference>
<feature type="transmembrane region" description="Helical" evidence="1">
    <location>
        <begin position="157"/>
        <end position="181"/>
    </location>
</feature>
<feature type="transmembrane region" description="Helical" evidence="1">
    <location>
        <begin position="237"/>
        <end position="254"/>
    </location>
</feature>
<keyword evidence="1" id="KW-0472">Membrane</keyword>
<dbReference type="Proteomes" id="UP001201812">
    <property type="component" value="Unassembled WGS sequence"/>
</dbReference>
<feature type="transmembrane region" description="Helical" evidence="1">
    <location>
        <begin position="289"/>
        <end position="309"/>
    </location>
</feature>
<accession>A0AAD4MZX7</accession>
<evidence type="ECO:0000256" key="1">
    <source>
        <dbReference type="SAM" id="Phobius"/>
    </source>
</evidence>
<gene>
    <name evidence="2" type="ORF">DdX_12908</name>
</gene>
<proteinExistence type="predicted"/>
<dbReference type="AlphaFoldDB" id="A0AAD4MZX7"/>
<dbReference type="InterPro" id="IPR019425">
    <property type="entry name" value="7TM_GPCR_serpentine_rcpt_Srt"/>
</dbReference>
<keyword evidence="3" id="KW-1185">Reference proteome</keyword>
<dbReference type="SUPFAM" id="SSF81321">
    <property type="entry name" value="Family A G protein-coupled receptor-like"/>
    <property type="match status" value="1"/>
</dbReference>
<keyword evidence="1" id="KW-1133">Transmembrane helix</keyword>
<reference evidence="2" key="1">
    <citation type="submission" date="2022-01" db="EMBL/GenBank/DDBJ databases">
        <title>Genome Sequence Resource for Two Populations of Ditylenchus destructor, the Migratory Endoparasitic Phytonematode.</title>
        <authorList>
            <person name="Zhang H."/>
            <person name="Lin R."/>
            <person name="Xie B."/>
        </authorList>
    </citation>
    <scope>NUCLEOTIDE SEQUENCE</scope>
    <source>
        <strain evidence="2">BazhouSP</strain>
    </source>
</reference>
<comment type="caution">
    <text evidence="2">The sequence shown here is derived from an EMBL/GenBank/DDBJ whole genome shotgun (WGS) entry which is preliminary data.</text>
</comment>